<evidence type="ECO:0000313" key="2">
    <source>
        <dbReference type="EMBL" id="KWT70080.1"/>
    </source>
</evidence>
<feature type="compositionally biased region" description="Basic and acidic residues" evidence="1">
    <location>
        <begin position="35"/>
        <end position="49"/>
    </location>
</feature>
<accession>A0A120CWX2</accession>
<dbReference type="PATRIC" id="fig|121290.4.peg.3250"/>
<feature type="region of interest" description="Disordered" evidence="1">
    <location>
        <begin position="35"/>
        <end position="61"/>
    </location>
</feature>
<organism evidence="2 3">
    <name type="scientific">Hyphomicrobium sulfonivorans</name>
    <dbReference type="NCBI Taxonomy" id="121290"/>
    <lineage>
        <taxon>Bacteria</taxon>
        <taxon>Pseudomonadati</taxon>
        <taxon>Pseudomonadota</taxon>
        <taxon>Alphaproteobacteria</taxon>
        <taxon>Hyphomicrobiales</taxon>
        <taxon>Hyphomicrobiaceae</taxon>
        <taxon>Hyphomicrobium</taxon>
    </lineage>
</organism>
<evidence type="ECO:0000256" key="1">
    <source>
        <dbReference type="SAM" id="MobiDB-lite"/>
    </source>
</evidence>
<dbReference type="Proteomes" id="UP000059074">
    <property type="component" value="Unassembled WGS sequence"/>
</dbReference>
<dbReference type="STRING" id="121290.APY04_1289"/>
<protein>
    <submittedName>
        <fullName evidence="2">Uncharacterized protein</fullName>
    </submittedName>
</protein>
<keyword evidence="3" id="KW-1185">Reference proteome</keyword>
<proteinExistence type="predicted"/>
<gene>
    <name evidence="2" type="ORF">APY04_1289</name>
</gene>
<dbReference type="EMBL" id="LMTR01000040">
    <property type="protein sequence ID" value="KWT70080.1"/>
    <property type="molecule type" value="Genomic_DNA"/>
</dbReference>
<reference evidence="2 3" key="1">
    <citation type="submission" date="2015-10" db="EMBL/GenBank/DDBJ databases">
        <title>Transcriptomic analysis of a linuron degrading triple-species bacterial consortium.</title>
        <authorList>
            <person name="Albers P."/>
        </authorList>
    </citation>
    <scope>NUCLEOTIDE SEQUENCE [LARGE SCALE GENOMIC DNA]</scope>
    <source>
        <strain evidence="2 3">WDL6</strain>
    </source>
</reference>
<dbReference type="AlphaFoldDB" id="A0A120CWX2"/>
<comment type="caution">
    <text evidence="2">The sequence shown here is derived from an EMBL/GenBank/DDBJ whole genome shotgun (WGS) entry which is preliminary data.</text>
</comment>
<evidence type="ECO:0000313" key="3">
    <source>
        <dbReference type="Proteomes" id="UP000059074"/>
    </source>
</evidence>
<name>A0A120CWX2_HYPSL</name>
<sequence>MLRLRIAIDPSGENSASADVQLQKLGRKNAFTFLDVDRPSPRSSLQEKRFNRRQKRTDVPF</sequence>